<dbReference type="SMART" id="SM00382">
    <property type="entry name" value="AAA"/>
    <property type="match status" value="1"/>
</dbReference>
<evidence type="ECO:0000256" key="3">
    <source>
        <dbReference type="ARBA" id="ARBA00022741"/>
    </source>
</evidence>
<feature type="compositionally biased region" description="Basic and acidic residues" evidence="5">
    <location>
        <begin position="235"/>
        <end position="250"/>
    </location>
</feature>
<feature type="region of interest" description="Disordered" evidence="5">
    <location>
        <begin position="228"/>
        <end position="267"/>
    </location>
</feature>
<evidence type="ECO:0000256" key="4">
    <source>
        <dbReference type="ARBA" id="ARBA00022840"/>
    </source>
</evidence>
<comment type="caution">
    <text evidence="7">The sequence shown here is derived from an EMBL/GenBank/DDBJ whole genome shotgun (WGS) entry which is preliminary data.</text>
</comment>
<dbReference type="PROSITE" id="PS00211">
    <property type="entry name" value="ABC_TRANSPORTER_1"/>
    <property type="match status" value="1"/>
</dbReference>
<dbReference type="SUPFAM" id="SSF52540">
    <property type="entry name" value="P-loop containing nucleoside triphosphate hydrolases"/>
    <property type="match status" value="1"/>
</dbReference>
<dbReference type="PANTHER" id="PTHR42734">
    <property type="entry name" value="METAL TRANSPORT SYSTEM ATP-BINDING PROTEIN TM_0124-RELATED"/>
    <property type="match status" value="1"/>
</dbReference>
<organism evidence="7 8">
    <name type="scientific">Cellulomonas hominis</name>
    <dbReference type="NCBI Taxonomy" id="156981"/>
    <lineage>
        <taxon>Bacteria</taxon>
        <taxon>Bacillati</taxon>
        <taxon>Actinomycetota</taxon>
        <taxon>Actinomycetes</taxon>
        <taxon>Micrococcales</taxon>
        <taxon>Cellulomonadaceae</taxon>
        <taxon>Cellulomonas</taxon>
    </lineage>
</organism>
<evidence type="ECO:0000259" key="6">
    <source>
        <dbReference type="PROSITE" id="PS50893"/>
    </source>
</evidence>
<dbReference type="Gene3D" id="3.40.50.300">
    <property type="entry name" value="P-loop containing nucleotide triphosphate hydrolases"/>
    <property type="match status" value="1"/>
</dbReference>
<sequence length="267" mass="27747">MTDAATTAPGAEPAVLATGVDVVLGGHQILSGVDLRVERGEVVALLGANGSGKSTLVRALLGIAPRTAGEVRLLGGALGNGVPWDRIGYVPQRLPAGGGVPATAVEVVVSGLVHGRTLRPPRDARKRALAALEQVGMARHAHRSVLQMSGGQQQRVLIARALVREPDLLVLDEPTSGIDLPTQETFVATVRRLHEAGGTVLVILHELGAFAGLIDRAVALRHGRVVYDGPPPTPRGEHAGPEHEHTHPHADPPPPDPGTGLSMEVLP</sequence>
<dbReference type="AlphaFoldDB" id="A0A7Z8NPS1"/>
<dbReference type="Proteomes" id="UP000308121">
    <property type="component" value="Unassembled WGS sequence"/>
</dbReference>
<dbReference type="Pfam" id="PF00005">
    <property type="entry name" value="ABC_tran"/>
    <property type="match status" value="1"/>
</dbReference>
<comment type="similarity">
    <text evidence="1">Belongs to the ABC transporter superfamily.</text>
</comment>
<keyword evidence="3" id="KW-0547">Nucleotide-binding</keyword>
<dbReference type="InterPro" id="IPR017871">
    <property type="entry name" value="ABC_transporter-like_CS"/>
</dbReference>
<proteinExistence type="inferred from homology"/>
<keyword evidence="4 7" id="KW-0067">ATP-binding</keyword>
<dbReference type="PROSITE" id="PS50893">
    <property type="entry name" value="ABC_TRANSPORTER_2"/>
    <property type="match status" value="1"/>
</dbReference>
<dbReference type="InterPro" id="IPR027417">
    <property type="entry name" value="P-loop_NTPase"/>
</dbReference>
<dbReference type="InterPro" id="IPR003593">
    <property type="entry name" value="AAA+_ATPase"/>
</dbReference>
<keyword evidence="2" id="KW-0813">Transport</keyword>
<evidence type="ECO:0000256" key="5">
    <source>
        <dbReference type="SAM" id="MobiDB-lite"/>
    </source>
</evidence>
<dbReference type="OrthoDB" id="5296765at2"/>
<accession>A0A7Z8NPS1</accession>
<evidence type="ECO:0000313" key="8">
    <source>
        <dbReference type="Proteomes" id="UP000308121"/>
    </source>
</evidence>
<dbReference type="RefSeq" id="WP_154729066.1">
    <property type="nucleotide sequence ID" value="NZ_SZYE01000041.1"/>
</dbReference>
<name>A0A7Z8NPS1_9CELL</name>
<dbReference type="InterPro" id="IPR003439">
    <property type="entry name" value="ABC_transporter-like_ATP-bd"/>
</dbReference>
<dbReference type="GO" id="GO:0005524">
    <property type="term" value="F:ATP binding"/>
    <property type="evidence" value="ECO:0007669"/>
    <property type="project" value="UniProtKB-KW"/>
</dbReference>
<dbReference type="PANTHER" id="PTHR42734:SF17">
    <property type="entry name" value="METAL TRANSPORT SYSTEM ATP-BINDING PROTEIN TM_0124-RELATED"/>
    <property type="match status" value="1"/>
</dbReference>
<gene>
    <name evidence="7" type="ORF">FA014_07465</name>
</gene>
<feature type="domain" description="ABC transporter" evidence="6">
    <location>
        <begin position="15"/>
        <end position="247"/>
    </location>
</feature>
<dbReference type="InterPro" id="IPR050153">
    <property type="entry name" value="Metal_Ion_Import_ABC"/>
</dbReference>
<reference evidence="7 8" key="1">
    <citation type="submission" date="2019-05" db="EMBL/GenBank/DDBJ databases">
        <title>Genome sequence of Cellulomonas hominis strain CS1.</title>
        <authorList>
            <person name="Belmont J."/>
            <person name="Maclea K.S."/>
        </authorList>
    </citation>
    <scope>NUCLEOTIDE SEQUENCE [LARGE SCALE GENOMIC DNA]</scope>
    <source>
        <strain evidence="7 8">CS1</strain>
    </source>
</reference>
<dbReference type="EMBL" id="SZYE01000041">
    <property type="protein sequence ID" value="TKR24155.1"/>
    <property type="molecule type" value="Genomic_DNA"/>
</dbReference>
<dbReference type="GO" id="GO:0016887">
    <property type="term" value="F:ATP hydrolysis activity"/>
    <property type="evidence" value="ECO:0007669"/>
    <property type="project" value="InterPro"/>
</dbReference>
<evidence type="ECO:0000313" key="7">
    <source>
        <dbReference type="EMBL" id="TKR24155.1"/>
    </source>
</evidence>
<evidence type="ECO:0000256" key="2">
    <source>
        <dbReference type="ARBA" id="ARBA00022448"/>
    </source>
</evidence>
<protein>
    <submittedName>
        <fullName evidence="7">ATP-binding cassette domain-containing protein</fullName>
    </submittedName>
</protein>
<evidence type="ECO:0000256" key="1">
    <source>
        <dbReference type="ARBA" id="ARBA00005417"/>
    </source>
</evidence>